<dbReference type="EMBL" id="JAIULA010000031">
    <property type="protein sequence ID" value="MCP0887965.1"/>
    <property type="molecule type" value="Genomic_DNA"/>
</dbReference>
<dbReference type="SUPFAM" id="SSF102705">
    <property type="entry name" value="NIF3 (NGG1p interacting factor 3)-like"/>
    <property type="match status" value="1"/>
</dbReference>
<evidence type="ECO:0000256" key="2">
    <source>
        <dbReference type="ARBA" id="ARBA00011643"/>
    </source>
</evidence>
<gene>
    <name evidence="5" type="ORF">LB941_11545</name>
</gene>
<dbReference type="InterPro" id="IPR002678">
    <property type="entry name" value="DUF34/NIF3"/>
</dbReference>
<feature type="binding site" evidence="4">
    <location>
        <position position="244"/>
    </location>
    <ligand>
        <name>a divalent metal cation</name>
        <dbReference type="ChEBI" id="CHEBI:60240"/>
        <label>1</label>
    </ligand>
</feature>
<organism evidence="5 6">
    <name type="scientific">Ligilactobacillus ubinensis</name>
    <dbReference type="NCBI Taxonomy" id="2876789"/>
    <lineage>
        <taxon>Bacteria</taxon>
        <taxon>Bacillati</taxon>
        <taxon>Bacillota</taxon>
        <taxon>Bacilli</taxon>
        <taxon>Lactobacillales</taxon>
        <taxon>Lactobacillaceae</taxon>
        <taxon>Ligilactobacillus</taxon>
    </lineage>
</organism>
<feature type="binding site" evidence="4">
    <location>
        <position position="69"/>
    </location>
    <ligand>
        <name>a divalent metal cation</name>
        <dbReference type="ChEBI" id="CHEBI:60240"/>
        <label>1</label>
    </ligand>
</feature>
<dbReference type="InterPro" id="IPR036069">
    <property type="entry name" value="DUF34/NIF3_sf"/>
</dbReference>
<keyword evidence="4" id="KW-0479">Metal-binding</keyword>
<comment type="caution">
    <text evidence="5">The sequence shown here is derived from an EMBL/GenBank/DDBJ whole genome shotgun (WGS) entry which is preliminary data.</text>
</comment>
<sequence>MKIESIISNIKAYHQGILWGKIIDPETTRDQILFGNTEQECTGIITTCWASIDVIKKTIKLGANLIICHEALFWNHGDYTDWLNRTQNETYLEKSKLLKESNIVIWRNHDYVHSGIPMQNGNYMDGIFYGFAKELKWENYIISDNDALIAFNLPKEVTTAEVANLLIRKFNLNGAKIIGSLDSKVKKIAVPNHILSDAKLQITKAEKDNYDLFLTLELIDFTLSEYIFDTSKLDRNKSIIAIGHFNMEEAGMRYMTTYILDAAKTKVPVKFIQSGDMYQYVAK</sequence>
<accession>A0A9X2FMT7</accession>
<name>A0A9X2FMT7_9LACO</name>
<protein>
    <recommendedName>
        <fullName evidence="3">GTP cyclohydrolase 1 type 2 homolog</fullName>
    </recommendedName>
</protein>
<evidence type="ECO:0000256" key="4">
    <source>
        <dbReference type="PIRSR" id="PIRSR602678-1"/>
    </source>
</evidence>
<evidence type="ECO:0000256" key="1">
    <source>
        <dbReference type="ARBA" id="ARBA00006964"/>
    </source>
</evidence>
<evidence type="ECO:0000313" key="5">
    <source>
        <dbReference type="EMBL" id="MCP0887965.1"/>
    </source>
</evidence>
<dbReference type="GO" id="GO:0046872">
    <property type="term" value="F:metal ion binding"/>
    <property type="evidence" value="ECO:0007669"/>
    <property type="project" value="UniProtKB-KW"/>
</dbReference>
<feature type="binding site" evidence="4">
    <location>
        <position position="248"/>
    </location>
    <ligand>
        <name>a divalent metal cation</name>
        <dbReference type="ChEBI" id="CHEBI:60240"/>
        <label>1</label>
    </ligand>
</feature>
<dbReference type="RefSeq" id="WP_253362122.1">
    <property type="nucleotide sequence ID" value="NZ_JAIULA010000031.1"/>
</dbReference>
<evidence type="ECO:0000313" key="6">
    <source>
        <dbReference type="Proteomes" id="UP001139006"/>
    </source>
</evidence>
<comment type="subunit">
    <text evidence="2">Homohexamer.</text>
</comment>
<comment type="similarity">
    <text evidence="1">Belongs to the GTP cyclohydrolase I type 2/NIF3 family.</text>
</comment>
<keyword evidence="6" id="KW-1185">Reference proteome</keyword>
<dbReference type="Gene3D" id="3.40.1390.30">
    <property type="entry name" value="NIF3 (NGG1p interacting factor 3)-like"/>
    <property type="match status" value="1"/>
</dbReference>
<dbReference type="Proteomes" id="UP001139006">
    <property type="component" value="Unassembled WGS sequence"/>
</dbReference>
<proteinExistence type="inferred from homology"/>
<dbReference type="Pfam" id="PF01784">
    <property type="entry name" value="DUF34_NIF3"/>
    <property type="match status" value="1"/>
</dbReference>
<dbReference type="AlphaFoldDB" id="A0A9X2FMT7"/>
<evidence type="ECO:0000256" key="3">
    <source>
        <dbReference type="ARBA" id="ARBA00022112"/>
    </source>
</evidence>
<reference evidence="5 6" key="1">
    <citation type="journal article" date="2023" name="Int. J. Syst. Evol. Microbiol.">
        <title>Ligilactobacillus ubinensis sp. nov., a novel species isolated from the wild ferment of a durian fruit (Durio zibethinus).</title>
        <authorList>
            <person name="Heng Y.C."/>
            <person name="Menon N."/>
            <person name="Chen B."/>
            <person name="Loo B.Z.L."/>
            <person name="Wong G.W.J."/>
            <person name="Lim A.C.H."/>
            <person name="Silvaraju S."/>
            <person name="Kittelmann S."/>
        </authorList>
    </citation>
    <scope>NUCLEOTIDE SEQUENCE [LARGE SCALE GENOMIC DNA]</scope>
    <source>
        <strain evidence="5 6">WILCCON 0076</strain>
    </source>
</reference>